<evidence type="ECO:0000259" key="10">
    <source>
        <dbReference type="PROSITE" id="PS50103"/>
    </source>
</evidence>
<dbReference type="Pfam" id="PF23261">
    <property type="entry name" value="zf-CCCH_11"/>
    <property type="match status" value="1"/>
</dbReference>
<keyword evidence="5" id="KW-0677">Repeat</keyword>
<evidence type="ECO:0000256" key="7">
    <source>
        <dbReference type="ARBA" id="ARBA00022833"/>
    </source>
</evidence>
<evidence type="ECO:0000256" key="3">
    <source>
        <dbReference type="ARBA" id="ARBA00022490"/>
    </source>
</evidence>
<evidence type="ECO:0000256" key="8">
    <source>
        <dbReference type="PROSITE-ProRule" id="PRU00723"/>
    </source>
</evidence>
<dbReference type="Pfam" id="PF00642">
    <property type="entry name" value="zf-CCCH"/>
    <property type="match status" value="1"/>
</dbReference>
<dbReference type="SUPFAM" id="SSF90229">
    <property type="entry name" value="CCCH zinc finger"/>
    <property type="match status" value="1"/>
</dbReference>
<dbReference type="InterPro" id="IPR045234">
    <property type="entry name" value="Unkempt-like"/>
</dbReference>
<dbReference type="Pfam" id="PF25427">
    <property type="entry name" value="zf-CCCH_UNK"/>
    <property type="match status" value="1"/>
</dbReference>
<dbReference type="PANTHER" id="PTHR14493:SF50">
    <property type="entry name" value="RING FINGER PROTEIN UNKEMPT"/>
    <property type="match status" value="1"/>
</dbReference>
<dbReference type="STRING" id="6216.A0A0R3SVG0"/>
<keyword evidence="7 8" id="KW-0862">Zinc</keyword>
<dbReference type="PROSITE" id="PS50103">
    <property type="entry name" value="ZF_C3H1"/>
    <property type="match status" value="2"/>
</dbReference>
<dbReference type="GO" id="GO:0008270">
    <property type="term" value="F:zinc ion binding"/>
    <property type="evidence" value="ECO:0007669"/>
    <property type="project" value="UniProtKB-KW"/>
</dbReference>
<keyword evidence="3" id="KW-0963">Cytoplasm</keyword>
<keyword evidence="4 8" id="KW-0479">Metal-binding</keyword>
<dbReference type="InterPro" id="IPR057296">
    <property type="entry name" value="UNK_Znf_5"/>
</dbReference>
<dbReference type="InterPro" id="IPR000571">
    <property type="entry name" value="Znf_CCCH"/>
</dbReference>
<evidence type="ECO:0000256" key="9">
    <source>
        <dbReference type="SAM" id="MobiDB-lite"/>
    </source>
</evidence>
<evidence type="ECO:0000313" key="11">
    <source>
        <dbReference type="WBParaSite" id="HDID_0000956101-mRNA-1"/>
    </source>
</evidence>
<feature type="domain" description="C3H1-type" evidence="10">
    <location>
        <begin position="48"/>
        <end position="77"/>
    </location>
</feature>
<comment type="similarity">
    <text evidence="2">Belongs to the unkempt family.</text>
</comment>
<feature type="domain" description="C3H1-type" evidence="10">
    <location>
        <begin position="245"/>
        <end position="273"/>
    </location>
</feature>
<evidence type="ECO:0000256" key="5">
    <source>
        <dbReference type="ARBA" id="ARBA00022737"/>
    </source>
</evidence>
<dbReference type="Gene3D" id="3.30.1370.210">
    <property type="match status" value="1"/>
</dbReference>
<organism evidence="11">
    <name type="scientific">Hymenolepis diminuta</name>
    <name type="common">Rat tapeworm</name>
    <dbReference type="NCBI Taxonomy" id="6216"/>
    <lineage>
        <taxon>Eukaryota</taxon>
        <taxon>Metazoa</taxon>
        <taxon>Spiralia</taxon>
        <taxon>Lophotrochozoa</taxon>
        <taxon>Platyhelminthes</taxon>
        <taxon>Cestoda</taxon>
        <taxon>Eucestoda</taxon>
        <taxon>Cyclophyllidea</taxon>
        <taxon>Hymenolepididae</taxon>
        <taxon>Hymenolepis</taxon>
    </lineage>
</organism>
<protein>
    <submittedName>
        <fullName evidence="11">RING finger protein unkempt</fullName>
    </submittedName>
</protein>
<dbReference type="Pfam" id="PF23035">
    <property type="entry name" value="zf-CCCH_UNK-like_4th"/>
    <property type="match status" value="1"/>
</dbReference>
<dbReference type="PANTHER" id="PTHR14493">
    <property type="entry name" value="UNKEMPT FAMILY MEMBER"/>
    <property type="match status" value="1"/>
</dbReference>
<dbReference type="Gene3D" id="4.10.1000.10">
    <property type="entry name" value="Zinc finger, CCCH-type"/>
    <property type="match status" value="1"/>
</dbReference>
<dbReference type="SMART" id="SM00356">
    <property type="entry name" value="ZnF_C3H1"/>
    <property type="match status" value="5"/>
</dbReference>
<dbReference type="InterPro" id="IPR057295">
    <property type="entry name" value="UNK_Znf_4"/>
</dbReference>
<feature type="region of interest" description="Disordered" evidence="9">
    <location>
        <begin position="306"/>
        <end position="328"/>
    </location>
</feature>
<dbReference type="Pfam" id="PF18384">
    <property type="entry name" value="zf_CCCH_5"/>
    <property type="match status" value="1"/>
</dbReference>
<comment type="subcellular location">
    <subcellularLocation>
        <location evidence="1">Cytoplasm</location>
    </subcellularLocation>
</comment>
<feature type="compositionally biased region" description="Low complexity" evidence="9">
    <location>
        <begin position="313"/>
        <end position="328"/>
    </location>
</feature>
<feature type="zinc finger region" description="C3H1-type" evidence="8">
    <location>
        <begin position="48"/>
        <end position="77"/>
    </location>
</feature>
<dbReference type="InterPro" id="IPR040594">
    <property type="entry name" value="UNK_Znf_1"/>
</dbReference>
<evidence type="ECO:0000256" key="2">
    <source>
        <dbReference type="ARBA" id="ARBA00008808"/>
    </source>
</evidence>
<dbReference type="InterPro" id="IPR036855">
    <property type="entry name" value="Znf_CCCH_sf"/>
</dbReference>
<accession>A0A0R3SVG0</accession>
<keyword evidence="6 8" id="KW-0863">Zinc-finger</keyword>
<evidence type="ECO:0000256" key="1">
    <source>
        <dbReference type="ARBA" id="ARBA00004496"/>
    </source>
</evidence>
<name>A0A0R3SVG0_HYMDI</name>
<evidence type="ECO:0000256" key="6">
    <source>
        <dbReference type="ARBA" id="ARBA00022771"/>
    </source>
</evidence>
<reference evidence="11" key="1">
    <citation type="submission" date="2017-02" db="UniProtKB">
        <authorList>
            <consortium name="WormBaseParasite"/>
        </authorList>
    </citation>
    <scope>IDENTIFICATION</scope>
</reference>
<sequence>LNEFRTTQCPLFLEQQCHNHRPYTCFFWHFPNQKRRRPIKKPDGTFNYNPDVYCDKYDENSGTCPDGDECPYAHRNAGDTERRYHPRYFKTGNCIYETTENGACVKNGLHCAFAHGPDDLRLPVYDIREVQDASSSKVTVNLPASLEKERVLSEDPAWNDMLHVMARYKTESCRKPPRMCRQGYSCPYYHNGKDKRRMPERCFYRSTPCPAVRPADEWLDSSLCDAGDACTFCHTRTEQQFHPEIYKSTKCNDVLNSGYCPRGPFCAFAHADSEMTLGRTFLQSAAVATAVVAAAATATTAGLQAASPRQHDASPVSSSTSASSSGVFSPGIRPTILPTITSLQASHTFPTSKLNIIIIIIIICGKAEKFYVFSLWLSY</sequence>
<dbReference type="GO" id="GO:0005737">
    <property type="term" value="C:cytoplasm"/>
    <property type="evidence" value="ECO:0007669"/>
    <property type="project" value="UniProtKB-SubCell"/>
</dbReference>
<evidence type="ECO:0000256" key="4">
    <source>
        <dbReference type="ARBA" id="ARBA00022723"/>
    </source>
</evidence>
<dbReference type="WBParaSite" id="HDID_0000956101-mRNA-1">
    <property type="protein sequence ID" value="HDID_0000956101-mRNA-1"/>
    <property type="gene ID" value="HDID_0000956101"/>
</dbReference>
<dbReference type="AlphaFoldDB" id="A0A0R3SVG0"/>
<feature type="zinc finger region" description="C3H1-type" evidence="8">
    <location>
        <begin position="245"/>
        <end position="273"/>
    </location>
</feature>
<proteinExistence type="inferred from homology"/>